<reference evidence="1" key="1">
    <citation type="submission" date="2021-05" db="EMBL/GenBank/DDBJ databases">
        <authorList>
            <person name="Alioto T."/>
            <person name="Alioto T."/>
            <person name="Gomez Garrido J."/>
        </authorList>
    </citation>
    <scope>NUCLEOTIDE SEQUENCE</scope>
</reference>
<protein>
    <submittedName>
        <fullName evidence="1">(northern house mosquito) hypothetical protein</fullName>
    </submittedName>
</protein>
<sequence>MTDTVGCIDERIQLLLDFKQLSATHWLGEFDDDDIKKLEQDVRNMPTAQFNKLNCEGEQASFSFNFIELKCLKCIISQINQKGIPYFIKQENSGDSPTTIQAVDDPNEKAVIIQKIITSVSQT</sequence>
<evidence type="ECO:0000313" key="1">
    <source>
        <dbReference type="EMBL" id="CAG6495888.1"/>
    </source>
</evidence>
<proteinExistence type="predicted"/>
<name>A0A8D8CMP9_CULPI</name>
<dbReference type="AlphaFoldDB" id="A0A8D8CMP9"/>
<accession>A0A8D8CMP9</accession>
<dbReference type="EMBL" id="HBUE01129898">
    <property type="protein sequence ID" value="CAG6495888.1"/>
    <property type="molecule type" value="Transcribed_RNA"/>
</dbReference>
<organism evidence="1">
    <name type="scientific">Culex pipiens</name>
    <name type="common">House mosquito</name>
    <dbReference type="NCBI Taxonomy" id="7175"/>
    <lineage>
        <taxon>Eukaryota</taxon>
        <taxon>Metazoa</taxon>
        <taxon>Ecdysozoa</taxon>
        <taxon>Arthropoda</taxon>
        <taxon>Hexapoda</taxon>
        <taxon>Insecta</taxon>
        <taxon>Pterygota</taxon>
        <taxon>Neoptera</taxon>
        <taxon>Endopterygota</taxon>
        <taxon>Diptera</taxon>
        <taxon>Nematocera</taxon>
        <taxon>Culicoidea</taxon>
        <taxon>Culicidae</taxon>
        <taxon>Culicinae</taxon>
        <taxon>Culicini</taxon>
        <taxon>Culex</taxon>
        <taxon>Culex</taxon>
    </lineage>
</organism>